<comment type="caution">
    <text evidence="1">The sequence shown here is derived from an EMBL/GenBank/DDBJ whole genome shotgun (WGS) entry which is preliminary data.</text>
</comment>
<dbReference type="Proteomes" id="UP000619479">
    <property type="component" value="Unassembled WGS sequence"/>
</dbReference>
<dbReference type="AlphaFoldDB" id="A0A919MAE7"/>
<evidence type="ECO:0000313" key="1">
    <source>
        <dbReference type="EMBL" id="GID70448.1"/>
    </source>
</evidence>
<accession>A0A919MAE7</accession>
<proteinExistence type="predicted"/>
<sequence length="77" mass="8026">MIWTGQAGECGAQCVVLGGVVPAKAAASVTRYPLYQRPRAYFVWISVPATTEPVIGFCGASMTQSITRSSGQDSADG</sequence>
<name>A0A919MAE7_9ACTN</name>
<evidence type="ECO:0000313" key="2">
    <source>
        <dbReference type="Proteomes" id="UP000619479"/>
    </source>
</evidence>
<protein>
    <submittedName>
        <fullName evidence="1">Uncharacterized protein</fullName>
    </submittedName>
</protein>
<gene>
    <name evidence="1" type="ORF">Acy02nite_83290</name>
</gene>
<reference evidence="1" key="1">
    <citation type="submission" date="2021-01" db="EMBL/GenBank/DDBJ databases">
        <title>Whole genome shotgun sequence of Actinoplanes cyaneus NBRC 14990.</title>
        <authorList>
            <person name="Komaki H."/>
            <person name="Tamura T."/>
        </authorList>
    </citation>
    <scope>NUCLEOTIDE SEQUENCE</scope>
    <source>
        <strain evidence="1">NBRC 14990</strain>
    </source>
</reference>
<dbReference type="EMBL" id="BOMH01000074">
    <property type="protein sequence ID" value="GID70448.1"/>
    <property type="molecule type" value="Genomic_DNA"/>
</dbReference>
<keyword evidence="2" id="KW-1185">Reference proteome</keyword>
<organism evidence="1 2">
    <name type="scientific">Actinoplanes cyaneus</name>
    <dbReference type="NCBI Taxonomy" id="52696"/>
    <lineage>
        <taxon>Bacteria</taxon>
        <taxon>Bacillati</taxon>
        <taxon>Actinomycetota</taxon>
        <taxon>Actinomycetes</taxon>
        <taxon>Micromonosporales</taxon>
        <taxon>Micromonosporaceae</taxon>
        <taxon>Actinoplanes</taxon>
    </lineage>
</organism>